<protein>
    <submittedName>
        <fullName evidence="2">Uncharacterized protein</fullName>
    </submittedName>
</protein>
<accession>A0A0E9VLS3</accession>
<organism evidence="2">
    <name type="scientific">Anguilla anguilla</name>
    <name type="common">European freshwater eel</name>
    <name type="synonym">Muraena anguilla</name>
    <dbReference type="NCBI Taxonomy" id="7936"/>
    <lineage>
        <taxon>Eukaryota</taxon>
        <taxon>Metazoa</taxon>
        <taxon>Chordata</taxon>
        <taxon>Craniata</taxon>
        <taxon>Vertebrata</taxon>
        <taxon>Euteleostomi</taxon>
        <taxon>Actinopterygii</taxon>
        <taxon>Neopterygii</taxon>
        <taxon>Teleostei</taxon>
        <taxon>Anguilliformes</taxon>
        <taxon>Anguillidae</taxon>
        <taxon>Anguilla</taxon>
    </lineage>
</organism>
<proteinExistence type="predicted"/>
<sequence length="56" mass="6384">MHFLLTDFDSLVEMSLIAHIVYSAPCVVWRTETVSTKQHTKAKRGASRAGQRDHTR</sequence>
<name>A0A0E9VLS3_ANGAN</name>
<evidence type="ECO:0000313" key="2">
    <source>
        <dbReference type="EMBL" id="JAH79079.1"/>
    </source>
</evidence>
<dbReference type="AlphaFoldDB" id="A0A0E9VLS3"/>
<reference evidence="2" key="2">
    <citation type="journal article" date="2015" name="Fish Shellfish Immunol.">
        <title>Early steps in the European eel (Anguilla anguilla)-Vibrio vulnificus interaction in the gills: Role of the RtxA13 toxin.</title>
        <authorList>
            <person name="Callol A."/>
            <person name="Pajuelo D."/>
            <person name="Ebbesson L."/>
            <person name="Teles M."/>
            <person name="MacKenzie S."/>
            <person name="Amaro C."/>
        </authorList>
    </citation>
    <scope>NUCLEOTIDE SEQUENCE</scope>
</reference>
<dbReference type="EMBL" id="GBXM01029498">
    <property type="protein sequence ID" value="JAH79079.1"/>
    <property type="molecule type" value="Transcribed_RNA"/>
</dbReference>
<reference evidence="2" key="1">
    <citation type="submission" date="2014-11" db="EMBL/GenBank/DDBJ databases">
        <authorList>
            <person name="Amaro Gonzalez C."/>
        </authorList>
    </citation>
    <scope>NUCLEOTIDE SEQUENCE</scope>
</reference>
<evidence type="ECO:0000256" key="1">
    <source>
        <dbReference type="SAM" id="MobiDB-lite"/>
    </source>
</evidence>
<feature type="region of interest" description="Disordered" evidence="1">
    <location>
        <begin position="34"/>
        <end position="56"/>
    </location>
</feature>